<evidence type="ECO:0000256" key="5">
    <source>
        <dbReference type="ARBA" id="ARBA00023268"/>
    </source>
</evidence>
<dbReference type="Pfam" id="PF00550">
    <property type="entry name" value="PP-binding"/>
    <property type="match status" value="1"/>
</dbReference>
<feature type="domain" description="Carrier" evidence="8">
    <location>
        <begin position="2325"/>
        <end position="2402"/>
    </location>
</feature>
<dbReference type="InterPro" id="IPR020841">
    <property type="entry name" value="PKS_Beta-ketoAc_synthase_dom"/>
</dbReference>
<dbReference type="PROSITE" id="PS00012">
    <property type="entry name" value="PHOSPHOPANTETHEINE"/>
    <property type="match status" value="1"/>
</dbReference>
<comment type="caution">
    <text evidence="11">The sequence shown here is derived from an EMBL/GenBank/DDBJ whole genome shotgun (WGS) entry which is preliminary data.</text>
</comment>
<keyword evidence="1" id="KW-0596">Phosphopantetheine</keyword>
<keyword evidence="12" id="KW-1185">Reference proteome</keyword>
<dbReference type="InterPro" id="IPR020807">
    <property type="entry name" value="PKS_DH"/>
</dbReference>
<proteinExistence type="predicted"/>
<feature type="active site" description="Proton donor; for dehydratase activity" evidence="6">
    <location>
        <position position="1222"/>
    </location>
</feature>
<dbReference type="Pfam" id="PF23114">
    <property type="entry name" value="NAD-bd_HRPKS_sdrA"/>
    <property type="match status" value="1"/>
</dbReference>
<dbReference type="PROSITE" id="PS00606">
    <property type="entry name" value="KS3_1"/>
    <property type="match status" value="1"/>
</dbReference>
<dbReference type="InterPro" id="IPR032821">
    <property type="entry name" value="PKS_assoc"/>
</dbReference>
<dbReference type="SMART" id="SM00829">
    <property type="entry name" value="PKS_ER"/>
    <property type="match status" value="1"/>
</dbReference>
<dbReference type="Gene3D" id="3.40.47.10">
    <property type="match status" value="1"/>
</dbReference>
<dbReference type="InterPro" id="IPR009081">
    <property type="entry name" value="PP-bd_ACP"/>
</dbReference>
<dbReference type="Gene3D" id="3.40.366.10">
    <property type="entry name" value="Malonyl-Coenzyme A Acyl Carrier Protein, domain 2"/>
    <property type="match status" value="1"/>
</dbReference>
<dbReference type="CDD" id="cd05195">
    <property type="entry name" value="enoyl_red"/>
    <property type="match status" value="1"/>
</dbReference>
<keyword evidence="4" id="KW-0560">Oxidoreductase</keyword>
<dbReference type="GO" id="GO:0006633">
    <property type="term" value="P:fatty acid biosynthetic process"/>
    <property type="evidence" value="ECO:0007669"/>
    <property type="project" value="InterPro"/>
</dbReference>
<feature type="region of interest" description="N-terminal hotdog fold" evidence="6">
    <location>
        <begin position="987"/>
        <end position="1121"/>
    </location>
</feature>
<dbReference type="GO" id="GO:0031177">
    <property type="term" value="F:phosphopantetheine binding"/>
    <property type="evidence" value="ECO:0007669"/>
    <property type="project" value="InterPro"/>
</dbReference>
<dbReference type="GO" id="GO:0030639">
    <property type="term" value="P:polyketide biosynthetic process"/>
    <property type="evidence" value="ECO:0007669"/>
    <property type="project" value="UniProtKB-ARBA"/>
</dbReference>
<dbReference type="InterPro" id="IPR049552">
    <property type="entry name" value="PKS_DH_N"/>
</dbReference>
<evidence type="ECO:0000256" key="1">
    <source>
        <dbReference type="ARBA" id="ARBA00022450"/>
    </source>
</evidence>
<dbReference type="PANTHER" id="PTHR43775:SF29">
    <property type="entry name" value="ASPERFURANONE POLYKETIDE SYNTHASE AFOG-RELATED"/>
    <property type="match status" value="1"/>
</dbReference>
<keyword evidence="3" id="KW-0808">Transferase</keyword>
<dbReference type="Pfam" id="PF22621">
    <property type="entry name" value="CurL-like_PKS_C"/>
    <property type="match status" value="1"/>
</dbReference>
<dbReference type="InterPro" id="IPR014030">
    <property type="entry name" value="Ketoacyl_synth_N"/>
</dbReference>
<keyword evidence="5" id="KW-0511">Multifunctional enzyme</keyword>
<feature type="domain" description="Ketosynthase family 3 (KS3)" evidence="9">
    <location>
        <begin position="11"/>
        <end position="438"/>
    </location>
</feature>
<sequence>MTSRMMIPDDQDPIAIIGTACRFSGQVSSLPTLWDMISNVKTGHCKVPSSRWDADLLHHPDPDRKGTMAVKHGYFLQQDISHFDAPFFSTTAKEAAAMDPMKRLLLEVSYESIENAGIQMESLVNSDTACYVGCMTNDYEILSTHDMQDMGYSAATGISKAMTANRVSWFFGLRGPSLTLDTACSSSLYALHLACQSLKLGETSQALVAGVNMILHPNCMEQFSAIHMLSPEGISHSFDDRANGYGRGEGVGCIVVKRLSDALRDGDTIRAVIRGSGVNADGKTPSLTQPSSEAQANLIKRTYASAGLSLSSTEYFECHGTGTPVGDPIELRALASTIGGARAAAGLGPLYIGSVKPNVGHTEGCSGLAGIFKAILCLEKGMLVPTYDVQNISPKLNLSDWHLALPAETIKWPSSGRRRISVNSFGFGGANAHIILDDAYHYLNERNLTGNHKTTVHDDDRSSESGISMGPSTPMSSVSSSSSVLGSGAAAPAYRLFTFSARDQAGTQRMAKEYEKTLGSAKFKTISGRELDDLAYTLAVRRTAHDYRSVIAASSVDELCAKLGRPVPKPSRASRRDQSLIFVFTGQGAQWPTMGVQLLRHPVFENSVRASQEYLASHGCKWNAIEELNKTTEEMSQILLPEFSQTLCSVLQVALVDLLRHWNVKPRATIGHSSGEIAAAYAAGYISHSDAIKIAYVRGISSAAVTREGAMMAAGTSREEAQAYLDKLPSTTSASVACVNSPSSVTLSGDMEAIDLLEKMISEDHKFARKLKVKTAYHSAHMQEVATTYHQRMGEIIPLSEREHSDSYSDNRTIMFSSLTGKLVNPQELTAQYWVANMCAPVEFAAAFAALLSHTEPQQQQQSPNLKAKPIRWGGFVEVGPHSALQGPVQQNIAAASNQSAKEAPYVAPVLRGKDAGETALSAVGELWKAGFQVDLAAVNRTPSPSSLLCMPKVLTELPTYAWNHSRGFWHESLADKFARFPLAARTDLLGVPEELHDKNEPRWKNYLRISENPWMEEHKITGTTLYPGAGMLIMAMEAAMQMAQSTSRKVHGFTFSDVSFERGLVVADGDDATVHTRLGLVPIKGAASAGQFNFTVSSTTNGVAWTQHCNGSITIEYDEDFNKRSDIDDDKSASDLLWTRQTQDYDAICQDGTATDVDIDDFYEHLESKGMEYGDLFRNVVSLTSVPGKLAVHGSIVIPDTASVMPANFEYPHAIHPATMDAIFHLLLATVNDGAVTEEAAVPYHLDSMFVAAQQPKGAGTIFKGYSSLTGKSHGGRQVIGDLVVSDEVWSAPKIQVKGFALRQVTFNNESGSNSADREAWEKKCAVIKWNRDADFTQAPDAKTWLENRKHKRAVDSVLLVLNDGFESFQDVLAEIDSHQGIRPGYGQVAGLAVTPSSLQKAGEFLSDRISLSLWDGKSIPEVSSCSLIVILGASDTLQLSSLQNLVSDDGHLLICSDDYTLAKEHLPDMQVSLINSTSIFLSKTKTEVKEKPSTVYILLPSTSSPPLSDLSCSIEGSLADLGIDIRLITLETVITTDLTGQFVISLLEVNAATIYAWTEAEFKSFYKVVSAVSHLFWVTKGSLLESWKAGVEFAPAQGLLRVLRNEYPLAAFPHLDLSAAFDLESASGAKLVVDIWHASLQDGSETEFAELNGEVYIPRAVDATGLDEDLQLARGVVRPQRRLMGDAPSSLRLSSSLQRGDHLWVNDEDFLAQRVLEVDEVEMEVRFVGLNGLLLSAATLQDKVLASQAFDAVGIVSRVGTNINSFTVGQYVIMHNQSGACRSRLRQHASLVAALPTNLKPEEAAGATSAFMAARYALSRITQIQKGHVVLIHDAASAFGQAAIQVAQSTHATVYALVSSMGEKRSLMEQYSLQASSIFDSRQKYFAAAIKQEASKGVNVILASQNGPAVALSLELLADSGIFIDLTAGQEAAIAPTLSLPRSKSCASLIRVNLAAVWSDKPAIVKDLFKETFSSSIAPILPVVMSSVGSIKQEIDELYSNQHGSAVLSIHDNDSVLMLPPASEPFSLDPLGTYVLAGGLGALGLNIAHMMADHGAKHLVFLSRSAGSKNDADLIKFRAKGVKADAYRCDVNDAANVASVFGKLQENGYVVKGLIQCAMVLEDAIFENMTHEKWTRAFTPKSRGSRNLLAQLRPNNDPFFILLSSITGVIGNTAQANYASGNTFEDALAQHAREHLGIRATSIDVGLVADSSHFTATGGFGELKNYLNRYQHRWVGLRCTLDELCTALQSIMRSTTSDGSILPPQVILGLGDTFSRAFGGTGFQRDGKFNLRLIKDEENREGSGPERVENVEKELRAATSLTEAAGAVEHALKVQVAAAFGIEVDEVDVQRPLPELGVDSLKAVELRNKVSKEMQSDISVFELLSATPLAEVAVKIASRSALVQVEAPKV</sequence>
<protein>
    <submittedName>
        <fullName evidence="11">Beta-ketoacyl synthase</fullName>
    </submittedName>
</protein>
<dbReference type="InterPro" id="IPR001227">
    <property type="entry name" value="Ac_transferase_dom_sf"/>
</dbReference>
<evidence type="ECO:0000313" key="12">
    <source>
        <dbReference type="Proteomes" id="UP000076863"/>
    </source>
</evidence>
<dbReference type="OrthoDB" id="329835at2759"/>
<name>A0A167BV67_9HYPO</name>
<dbReference type="PROSITE" id="PS52004">
    <property type="entry name" value="KS3_2"/>
    <property type="match status" value="1"/>
</dbReference>
<dbReference type="Pfam" id="PF08659">
    <property type="entry name" value="KR"/>
    <property type="match status" value="1"/>
</dbReference>
<evidence type="ECO:0000259" key="9">
    <source>
        <dbReference type="PROSITE" id="PS52004"/>
    </source>
</evidence>
<dbReference type="EMBL" id="AZHA01000019">
    <property type="protein sequence ID" value="OAA40449.1"/>
    <property type="molecule type" value="Genomic_DNA"/>
</dbReference>
<dbReference type="GO" id="GO:0004312">
    <property type="term" value="F:fatty acid synthase activity"/>
    <property type="evidence" value="ECO:0007669"/>
    <property type="project" value="TreeGrafter"/>
</dbReference>
<dbReference type="GO" id="GO:0004315">
    <property type="term" value="F:3-oxoacyl-[acyl-carrier-protein] synthase activity"/>
    <property type="evidence" value="ECO:0007669"/>
    <property type="project" value="InterPro"/>
</dbReference>
<gene>
    <name evidence="11" type="ORF">BBO_06033</name>
</gene>
<dbReference type="SMART" id="SM00823">
    <property type="entry name" value="PKS_PP"/>
    <property type="match status" value="1"/>
</dbReference>
<reference evidence="11 12" key="1">
    <citation type="journal article" date="2016" name="Genome Biol. Evol.">
        <title>Divergent and convergent evolution of fungal pathogenicity.</title>
        <authorList>
            <person name="Shang Y."/>
            <person name="Xiao G."/>
            <person name="Zheng P."/>
            <person name="Cen K."/>
            <person name="Zhan S."/>
            <person name="Wang C."/>
        </authorList>
    </citation>
    <scope>NUCLEOTIDE SEQUENCE [LARGE SCALE GENOMIC DNA]</scope>
    <source>
        <strain evidence="11 12">RCEF 3172</strain>
    </source>
</reference>
<dbReference type="Pfam" id="PF16197">
    <property type="entry name" value="KAsynt_C_assoc"/>
    <property type="match status" value="1"/>
</dbReference>
<dbReference type="Gene3D" id="3.40.50.720">
    <property type="entry name" value="NAD(P)-binding Rossmann-like Domain"/>
    <property type="match status" value="2"/>
</dbReference>
<dbReference type="PROSITE" id="PS50075">
    <property type="entry name" value="CARRIER"/>
    <property type="match status" value="1"/>
</dbReference>
<organism evidence="11 12">
    <name type="scientific">Beauveria brongniartii RCEF 3172</name>
    <dbReference type="NCBI Taxonomy" id="1081107"/>
    <lineage>
        <taxon>Eukaryota</taxon>
        <taxon>Fungi</taxon>
        <taxon>Dikarya</taxon>
        <taxon>Ascomycota</taxon>
        <taxon>Pezizomycotina</taxon>
        <taxon>Sordariomycetes</taxon>
        <taxon>Hypocreomycetidae</taxon>
        <taxon>Hypocreales</taxon>
        <taxon>Cordycipitaceae</taxon>
        <taxon>Beauveria</taxon>
        <taxon>Beauveria brongniartii</taxon>
    </lineage>
</organism>
<dbReference type="InterPro" id="IPR018201">
    <property type="entry name" value="Ketoacyl_synth_AS"/>
</dbReference>
<evidence type="ECO:0000256" key="4">
    <source>
        <dbReference type="ARBA" id="ARBA00023002"/>
    </source>
</evidence>
<dbReference type="InterPro" id="IPR014031">
    <property type="entry name" value="Ketoacyl_synth_C"/>
</dbReference>
<dbReference type="PROSITE" id="PS52019">
    <property type="entry name" value="PKS_MFAS_DH"/>
    <property type="match status" value="1"/>
</dbReference>
<dbReference type="Gene3D" id="3.90.180.10">
    <property type="entry name" value="Medium-chain alcohol dehydrogenases, catalytic domain"/>
    <property type="match status" value="1"/>
</dbReference>
<dbReference type="CDD" id="cd00833">
    <property type="entry name" value="PKS"/>
    <property type="match status" value="1"/>
</dbReference>
<dbReference type="Gene3D" id="1.10.1200.10">
    <property type="entry name" value="ACP-like"/>
    <property type="match status" value="1"/>
</dbReference>
<dbReference type="InterPro" id="IPR049900">
    <property type="entry name" value="PKS_mFAS_DH"/>
</dbReference>
<dbReference type="InterPro" id="IPR016035">
    <property type="entry name" value="Acyl_Trfase/lysoPLipase"/>
</dbReference>
<dbReference type="SMART" id="SM00827">
    <property type="entry name" value="PKS_AT"/>
    <property type="match status" value="1"/>
</dbReference>
<dbReference type="PANTHER" id="PTHR43775">
    <property type="entry name" value="FATTY ACID SYNTHASE"/>
    <property type="match status" value="1"/>
</dbReference>
<evidence type="ECO:0000256" key="7">
    <source>
        <dbReference type="SAM" id="MobiDB-lite"/>
    </source>
</evidence>
<dbReference type="Pfam" id="PF14765">
    <property type="entry name" value="PS-DH"/>
    <property type="match status" value="1"/>
</dbReference>
<dbReference type="SMART" id="SM00826">
    <property type="entry name" value="PKS_DH"/>
    <property type="match status" value="1"/>
</dbReference>
<feature type="active site" description="Proton acceptor; for dehydratase activity" evidence="6">
    <location>
        <position position="1019"/>
    </location>
</feature>
<dbReference type="SUPFAM" id="SSF51735">
    <property type="entry name" value="NAD(P)-binding Rossmann-fold domains"/>
    <property type="match status" value="2"/>
</dbReference>
<dbReference type="InterPro" id="IPR020806">
    <property type="entry name" value="PKS_PP-bd"/>
</dbReference>
<dbReference type="InterPro" id="IPR013968">
    <property type="entry name" value="PKS_KR"/>
</dbReference>
<evidence type="ECO:0000313" key="11">
    <source>
        <dbReference type="EMBL" id="OAA40449.1"/>
    </source>
</evidence>
<dbReference type="InterPro" id="IPR020843">
    <property type="entry name" value="ER"/>
</dbReference>
<feature type="region of interest" description="C-terminal hotdog fold" evidence="6">
    <location>
        <begin position="1154"/>
        <end position="1312"/>
    </location>
</feature>
<feature type="compositionally biased region" description="Low complexity" evidence="7">
    <location>
        <begin position="468"/>
        <end position="482"/>
    </location>
</feature>
<feature type="region of interest" description="Disordered" evidence="7">
    <location>
        <begin position="451"/>
        <end position="482"/>
    </location>
</feature>
<dbReference type="SUPFAM" id="SSF52151">
    <property type="entry name" value="FabD/lysophospholipase-like"/>
    <property type="match status" value="1"/>
</dbReference>
<dbReference type="InterPro" id="IPR016036">
    <property type="entry name" value="Malonyl_transacylase_ACP-bd"/>
</dbReference>
<evidence type="ECO:0000256" key="2">
    <source>
        <dbReference type="ARBA" id="ARBA00022553"/>
    </source>
</evidence>
<dbReference type="Pfam" id="PF21089">
    <property type="entry name" value="PKS_DH_N"/>
    <property type="match status" value="1"/>
</dbReference>
<dbReference type="Pfam" id="PF00698">
    <property type="entry name" value="Acyl_transf_1"/>
    <property type="match status" value="1"/>
</dbReference>
<dbReference type="SUPFAM" id="SSF55048">
    <property type="entry name" value="Probable ACP-binding domain of malonyl-CoA ACP transacylase"/>
    <property type="match status" value="1"/>
</dbReference>
<keyword evidence="2" id="KW-0597">Phosphoprotein</keyword>
<dbReference type="InterPro" id="IPR014043">
    <property type="entry name" value="Acyl_transferase_dom"/>
</dbReference>
<evidence type="ECO:0000256" key="3">
    <source>
        <dbReference type="ARBA" id="ARBA00022679"/>
    </source>
</evidence>
<dbReference type="Pfam" id="PF02801">
    <property type="entry name" value="Ketoacyl-synt_C"/>
    <property type="match status" value="1"/>
</dbReference>
<dbReference type="InterPro" id="IPR006162">
    <property type="entry name" value="Ppantetheine_attach_site"/>
</dbReference>
<dbReference type="Pfam" id="PF00109">
    <property type="entry name" value="ketoacyl-synt"/>
    <property type="match status" value="1"/>
</dbReference>
<accession>A0A167BV67</accession>
<evidence type="ECO:0000259" key="8">
    <source>
        <dbReference type="PROSITE" id="PS50075"/>
    </source>
</evidence>
<dbReference type="SUPFAM" id="SSF47336">
    <property type="entry name" value="ACP-like"/>
    <property type="match status" value="1"/>
</dbReference>
<dbReference type="InterPro" id="IPR036291">
    <property type="entry name" value="NAD(P)-bd_dom_sf"/>
</dbReference>
<evidence type="ECO:0000256" key="6">
    <source>
        <dbReference type="PROSITE-ProRule" id="PRU01363"/>
    </source>
</evidence>
<dbReference type="InterPro" id="IPR036736">
    <property type="entry name" value="ACP-like_sf"/>
</dbReference>
<dbReference type="InterPro" id="IPR042104">
    <property type="entry name" value="PKS_dehydratase_sf"/>
</dbReference>
<dbReference type="InterPro" id="IPR016039">
    <property type="entry name" value="Thiolase-like"/>
</dbReference>
<dbReference type="SUPFAM" id="SSF50129">
    <property type="entry name" value="GroES-like"/>
    <property type="match status" value="1"/>
</dbReference>
<dbReference type="SMART" id="SM00822">
    <property type="entry name" value="PKS_KR"/>
    <property type="match status" value="1"/>
</dbReference>
<dbReference type="Gene3D" id="3.10.129.110">
    <property type="entry name" value="Polyketide synthase dehydratase"/>
    <property type="match status" value="1"/>
</dbReference>
<dbReference type="InterPro" id="IPR011032">
    <property type="entry name" value="GroES-like_sf"/>
</dbReference>
<feature type="domain" description="PKS/mFAS DH" evidence="10">
    <location>
        <begin position="987"/>
        <end position="1312"/>
    </location>
</feature>
<dbReference type="GO" id="GO:0016491">
    <property type="term" value="F:oxidoreductase activity"/>
    <property type="evidence" value="ECO:0007669"/>
    <property type="project" value="UniProtKB-KW"/>
</dbReference>
<dbReference type="InterPro" id="IPR050091">
    <property type="entry name" value="PKS_NRPS_Biosynth_Enz"/>
</dbReference>
<dbReference type="Proteomes" id="UP000076863">
    <property type="component" value="Unassembled WGS sequence"/>
</dbReference>
<dbReference type="InterPro" id="IPR056501">
    <property type="entry name" value="NAD-bd_HRPKS_sdrA"/>
</dbReference>
<dbReference type="SMART" id="SM00825">
    <property type="entry name" value="PKS_KS"/>
    <property type="match status" value="1"/>
</dbReference>
<evidence type="ECO:0000259" key="10">
    <source>
        <dbReference type="PROSITE" id="PS52019"/>
    </source>
</evidence>
<dbReference type="SUPFAM" id="SSF53901">
    <property type="entry name" value="Thiolase-like"/>
    <property type="match status" value="1"/>
</dbReference>
<dbReference type="InterPro" id="IPR057326">
    <property type="entry name" value="KR_dom"/>
</dbReference>
<dbReference type="Gene3D" id="3.30.70.3290">
    <property type="match status" value="1"/>
</dbReference>
<dbReference type="InterPro" id="IPR049551">
    <property type="entry name" value="PKS_DH_C"/>
</dbReference>